<comment type="caution">
    <text evidence="3">The sequence shown here is derived from an EMBL/GenBank/DDBJ whole genome shotgun (WGS) entry which is preliminary data.</text>
</comment>
<keyword evidence="4" id="KW-1185">Reference proteome</keyword>
<feature type="compositionally biased region" description="Basic and acidic residues" evidence="2">
    <location>
        <begin position="363"/>
        <end position="382"/>
    </location>
</feature>
<feature type="coiled-coil region" evidence="1">
    <location>
        <begin position="314"/>
        <end position="355"/>
    </location>
</feature>
<organism evidence="3 4">
    <name type="scientific">Moniliophthora roreri (strain MCA 2997)</name>
    <name type="common">Cocoa frosty pod rot fungus</name>
    <name type="synonym">Crinipellis roreri</name>
    <dbReference type="NCBI Taxonomy" id="1381753"/>
    <lineage>
        <taxon>Eukaryota</taxon>
        <taxon>Fungi</taxon>
        <taxon>Dikarya</taxon>
        <taxon>Basidiomycota</taxon>
        <taxon>Agaricomycotina</taxon>
        <taxon>Agaricomycetes</taxon>
        <taxon>Agaricomycetidae</taxon>
        <taxon>Agaricales</taxon>
        <taxon>Marasmiineae</taxon>
        <taxon>Marasmiaceae</taxon>
        <taxon>Moniliophthora</taxon>
    </lineage>
</organism>
<gene>
    <name evidence="3" type="ORF">Moror_14437</name>
</gene>
<feature type="region of interest" description="Disordered" evidence="2">
    <location>
        <begin position="363"/>
        <end position="396"/>
    </location>
</feature>
<dbReference type="HOGENOM" id="CLU_065194_0_0_1"/>
<dbReference type="Proteomes" id="UP000017559">
    <property type="component" value="Unassembled WGS sequence"/>
</dbReference>
<evidence type="ECO:0000313" key="3">
    <source>
        <dbReference type="EMBL" id="ESK81224.1"/>
    </source>
</evidence>
<dbReference type="EMBL" id="AWSO01002612">
    <property type="protein sequence ID" value="ESK81224.1"/>
    <property type="molecule type" value="Genomic_DNA"/>
</dbReference>
<feature type="region of interest" description="Disordered" evidence="2">
    <location>
        <begin position="1"/>
        <end position="36"/>
    </location>
</feature>
<accession>V2XP33</accession>
<evidence type="ECO:0000313" key="4">
    <source>
        <dbReference type="Proteomes" id="UP000017559"/>
    </source>
</evidence>
<dbReference type="AlphaFoldDB" id="V2XP33"/>
<evidence type="ECO:0000256" key="1">
    <source>
        <dbReference type="SAM" id="Coils"/>
    </source>
</evidence>
<protein>
    <submittedName>
        <fullName evidence="3">Uncharacterized protein</fullName>
    </submittedName>
</protein>
<sequence length="396" mass="45053">MLAKASSNTQISTDSYKTTEDYPASNIPDLGSCTYPQPTRTWKDPEVLKAMAPEMPILEFPAEVLEPEYPPLPVCKPGESATLYLVHTRVANSAWSRIEEEWLAMVEAQEEQLAEWKQWQVAYKRIEDRQILAWLEAVCKAEKEEKEEREREERAKQERVEKEQVERLRRECEERAHARNMTLVVGEDDGTYETPRVRQSAEGKKGASWKHARALAKSSIESHKQIRVELGSSEEGVWVSVEDGQECDNCQQRKKNPVACERQIETFVAQVPENVAGPSKPNACGHLKSCPVVEDSDVDFSPDKSAAELGCLILLEVKQMRHEMNEQLDELFSQVERLEKEAETLCHRLAQVLDVLDIAHLDREKEEKAQPKLDKGKGRAVEELEDGSESESRAES</sequence>
<keyword evidence="1" id="KW-0175">Coiled coil</keyword>
<feature type="coiled-coil region" evidence="1">
    <location>
        <begin position="132"/>
        <end position="175"/>
    </location>
</feature>
<reference evidence="3 4" key="1">
    <citation type="journal article" date="2014" name="BMC Genomics">
        <title>Genome and secretome analysis of the hemibiotrophic fungal pathogen, Moniliophthora roreri, which causes frosty pod rot disease of cacao: mechanisms of the biotrophic and necrotrophic phases.</title>
        <authorList>
            <person name="Meinhardt L.W."/>
            <person name="Costa G.G.L."/>
            <person name="Thomazella D.P.T."/>
            <person name="Teixeira P.J.P.L."/>
            <person name="Carazzolle M.F."/>
            <person name="Schuster S.C."/>
            <person name="Carlson J.E."/>
            <person name="Guiltinan M.J."/>
            <person name="Mieczkowski P."/>
            <person name="Farmer A."/>
            <person name="Ramaraj T."/>
            <person name="Crozier J."/>
            <person name="Davis R.E."/>
            <person name="Shao J."/>
            <person name="Melnick R.L."/>
            <person name="Pereira G.A.G."/>
            <person name="Bailey B.A."/>
        </authorList>
    </citation>
    <scope>NUCLEOTIDE SEQUENCE [LARGE SCALE GENOMIC DNA]</scope>
    <source>
        <strain evidence="3 4">MCA 2997</strain>
    </source>
</reference>
<proteinExistence type="predicted"/>
<evidence type="ECO:0000256" key="2">
    <source>
        <dbReference type="SAM" id="MobiDB-lite"/>
    </source>
</evidence>
<name>V2XP33_MONRO</name>
<feature type="compositionally biased region" description="Polar residues" evidence="2">
    <location>
        <begin position="1"/>
        <end position="16"/>
    </location>
</feature>
<dbReference type="KEGG" id="mrr:Moror_14437"/>